<feature type="chain" id="PRO_5016260048" description="Outer membrane protein with beta-barrel domain" evidence="1">
    <location>
        <begin position="20"/>
        <end position="218"/>
    </location>
</feature>
<keyword evidence="1" id="KW-0732">Signal</keyword>
<dbReference type="EMBL" id="QLSV01000003">
    <property type="protein sequence ID" value="RAR49666.1"/>
    <property type="molecule type" value="Genomic_DNA"/>
</dbReference>
<dbReference type="OrthoDB" id="1143271at2"/>
<organism evidence="2 3">
    <name type="scientific">Flavobacterium lacus</name>
    <dbReference type="NCBI Taxonomy" id="1353778"/>
    <lineage>
        <taxon>Bacteria</taxon>
        <taxon>Pseudomonadati</taxon>
        <taxon>Bacteroidota</taxon>
        <taxon>Flavobacteriia</taxon>
        <taxon>Flavobacteriales</taxon>
        <taxon>Flavobacteriaceae</taxon>
        <taxon>Flavobacterium</taxon>
    </lineage>
</organism>
<gene>
    <name evidence="2" type="ORF">B0I10_10386</name>
</gene>
<protein>
    <recommendedName>
        <fullName evidence="4">Outer membrane protein with beta-barrel domain</fullName>
    </recommendedName>
</protein>
<sequence>MKRYFLALVLLACTNTISAQYGKGDYNHIGISLGINQTNLYTDNFNITPAMNWTAGLSMRGNYYNNFSMIYGMNFSENKFAIETFSGISQKEVDLKMMAVQIHLLLCYKIDGGPVSLDFGPVLQVNSKLKFNDSDENNFIVGNELLRVQDIEDINPINFNVYAGISGGFENIRLSLSYQYGVTNILNNLNKQEEVALKVDGKLKGNLGVFAGNIIFYF</sequence>
<evidence type="ECO:0008006" key="4">
    <source>
        <dbReference type="Google" id="ProtNLM"/>
    </source>
</evidence>
<evidence type="ECO:0000256" key="1">
    <source>
        <dbReference type="SAM" id="SignalP"/>
    </source>
</evidence>
<proteinExistence type="predicted"/>
<accession>A0A328WX35</accession>
<evidence type="ECO:0000313" key="3">
    <source>
        <dbReference type="Proteomes" id="UP000249518"/>
    </source>
</evidence>
<evidence type="ECO:0000313" key="2">
    <source>
        <dbReference type="EMBL" id="RAR49666.1"/>
    </source>
</evidence>
<keyword evidence="3" id="KW-1185">Reference proteome</keyword>
<dbReference type="AlphaFoldDB" id="A0A328WX35"/>
<feature type="signal peptide" evidence="1">
    <location>
        <begin position="1"/>
        <end position="19"/>
    </location>
</feature>
<name>A0A328WX35_9FLAO</name>
<reference evidence="2 3" key="1">
    <citation type="submission" date="2018-06" db="EMBL/GenBank/DDBJ databases">
        <title>Genomic Encyclopedia of Type Strains, Phase III (KMG-III): the genomes of soil and plant-associated and newly described type strains.</title>
        <authorList>
            <person name="Whitman W."/>
        </authorList>
    </citation>
    <scope>NUCLEOTIDE SEQUENCE [LARGE SCALE GENOMIC DNA]</scope>
    <source>
        <strain evidence="2 3">CGMCC 1.12504</strain>
    </source>
</reference>
<comment type="caution">
    <text evidence="2">The sequence shown here is derived from an EMBL/GenBank/DDBJ whole genome shotgun (WGS) entry which is preliminary data.</text>
</comment>
<dbReference type="RefSeq" id="WP_112085110.1">
    <property type="nucleotide sequence ID" value="NZ_QLSV01000003.1"/>
</dbReference>
<dbReference type="Proteomes" id="UP000249518">
    <property type="component" value="Unassembled WGS sequence"/>
</dbReference>